<organism evidence="1 2">
    <name type="scientific">Larkinella knui</name>
    <dbReference type="NCBI Taxonomy" id="2025310"/>
    <lineage>
        <taxon>Bacteria</taxon>
        <taxon>Pseudomonadati</taxon>
        <taxon>Bacteroidota</taxon>
        <taxon>Cytophagia</taxon>
        <taxon>Cytophagales</taxon>
        <taxon>Spirosomataceae</taxon>
        <taxon>Larkinella</taxon>
    </lineage>
</organism>
<dbReference type="InterPro" id="IPR036287">
    <property type="entry name" value="Rv1873-like_sf"/>
</dbReference>
<comment type="caution">
    <text evidence="1">The sequence shown here is derived from an EMBL/GenBank/DDBJ whole genome shotgun (WGS) entry which is preliminary data.</text>
</comment>
<dbReference type="AlphaFoldDB" id="A0A3P1CPJ5"/>
<name>A0A3P1CPJ5_9BACT</name>
<dbReference type="SUPFAM" id="SSF140736">
    <property type="entry name" value="Rv1873-like"/>
    <property type="match status" value="1"/>
</dbReference>
<dbReference type="InterPro" id="IPR014937">
    <property type="entry name" value="DUF1810"/>
</dbReference>
<keyword evidence="2" id="KW-1185">Reference proteome</keyword>
<dbReference type="PIRSF" id="PIRSF008546">
    <property type="entry name" value="UCP008546"/>
    <property type="match status" value="1"/>
</dbReference>
<dbReference type="OrthoDB" id="9801870at2"/>
<dbReference type="Pfam" id="PF08837">
    <property type="entry name" value="DUF1810"/>
    <property type="match status" value="1"/>
</dbReference>
<gene>
    <name evidence="1" type="ORF">EHT87_11925</name>
</gene>
<proteinExistence type="predicted"/>
<sequence>MKADYDLKRFLDAQQPVYSQALTEIKNGRKQGHWMWYIFPQLSGLGYSEMARFYAIHNLKEALAYLDHPVLGSRLLEISNALLGVVGKTANQILGSPDDLKLRSSMTLFGLSKNTNPVFQAVLDKYFNGLMDPRTVELVRAREG</sequence>
<dbReference type="Gene3D" id="1.25.40.380">
    <property type="entry name" value="Protein of unknown function DUF1810"/>
    <property type="match status" value="1"/>
</dbReference>
<evidence type="ECO:0000313" key="2">
    <source>
        <dbReference type="Proteomes" id="UP000274271"/>
    </source>
</evidence>
<dbReference type="EMBL" id="RQJP01000002">
    <property type="protein sequence ID" value="RRB15243.1"/>
    <property type="molecule type" value="Genomic_DNA"/>
</dbReference>
<reference evidence="1 2" key="1">
    <citation type="submission" date="2018-11" db="EMBL/GenBank/DDBJ databases">
        <authorList>
            <person name="Zhou Z."/>
            <person name="Wang G."/>
        </authorList>
    </citation>
    <scope>NUCLEOTIDE SEQUENCE [LARGE SCALE GENOMIC DNA]</scope>
    <source>
        <strain evidence="1 2">KCTC42998</strain>
    </source>
</reference>
<accession>A0A3P1CPJ5</accession>
<protein>
    <submittedName>
        <fullName evidence="1">DUF1810 domain-containing protein</fullName>
    </submittedName>
</protein>
<dbReference type="Proteomes" id="UP000274271">
    <property type="component" value="Unassembled WGS sequence"/>
</dbReference>
<dbReference type="RefSeq" id="WP_124906847.1">
    <property type="nucleotide sequence ID" value="NZ_RQJP01000002.1"/>
</dbReference>
<evidence type="ECO:0000313" key="1">
    <source>
        <dbReference type="EMBL" id="RRB15243.1"/>
    </source>
</evidence>